<comment type="caution">
    <text evidence="1">The sequence shown here is derived from an EMBL/GenBank/DDBJ whole genome shotgun (WGS) entry which is preliminary data.</text>
</comment>
<protein>
    <submittedName>
        <fullName evidence="1">Uncharacterized protein</fullName>
    </submittedName>
</protein>
<name>A0ABQ4M0B0_9BACL</name>
<gene>
    <name evidence="1" type="ORF">J21TS3_38000</name>
</gene>
<sequence length="60" mass="7000">MNTLLIELIDTKINNELHVVYLSVAHYNEGEYDAQYSIFLVLKDNIQILIAMSLNDRNFI</sequence>
<dbReference type="Proteomes" id="UP000680638">
    <property type="component" value="Unassembled WGS sequence"/>
</dbReference>
<evidence type="ECO:0000313" key="1">
    <source>
        <dbReference type="EMBL" id="GIO68979.1"/>
    </source>
</evidence>
<evidence type="ECO:0000313" key="2">
    <source>
        <dbReference type="Proteomes" id="UP000680638"/>
    </source>
</evidence>
<keyword evidence="2" id="KW-1185">Reference proteome</keyword>
<proteinExistence type="predicted"/>
<organism evidence="1 2">
    <name type="scientific">Paenibacillus cookii</name>
    <dbReference type="NCBI Taxonomy" id="157839"/>
    <lineage>
        <taxon>Bacteria</taxon>
        <taxon>Bacillati</taxon>
        <taxon>Bacillota</taxon>
        <taxon>Bacilli</taxon>
        <taxon>Bacillales</taxon>
        <taxon>Paenibacillaceae</taxon>
        <taxon>Paenibacillus</taxon>
    </lineage>
</organism>
<dbReference type="EMBL" id="BORW01000024">
    <property type="protein sequence ID" value="GIO68979.1"/>
    <property type="molecule type" value="Genomic_DNA"/>
</dbReference>
<reference evidence="1 2" key="1">
    <citation type="submission" date="2021-03" db="EMBL/GenBank/DDBJ databases">
        <title>Antimicrobial resistance genes in bacteria isolated from Japanese honey, and their potential for conferring macrolide and lincosamide resistance in the American foulbrood pathogen Paenibacillus larvae.</title>
        <authorList>
            <person name="Okamoto M."/>
            <person name="Kumagai M."/>
            <person name="Kanamori H."/>
            <person name="Takamatsu D."/>
        </authorList>
    </citation>
    <scope>NUCLEOTIDE SEQUENCE [LARGE SCALE GENOMIC DNA]</scope>
    <source>
        <strain evidence="1 2">J21TS3</strain>
    </source>
</reference>
<accession>A0ABQ4M0B0</accession>